<evidence type="ECO:0000313" key="2">
    <source>
        <dbReference type="EMBL" id="KAJ7191747.1"/>
    </source>
</evidence>
<reference evidence="2" key="1">
    <citation type="submission" date="2023-03" db="EMBL/GenBank/DDBJ databases">
        <title>Massive genome expansion in bonnet fungi (Mycena s.s.) driven by repeated elements and novel gene families across ecological guilds.</title>
        <authorList>
            <consortium name="Lawrence Berkeley National Laboratory"/>
            <person name="Harder C.B."/>
            <person name="Miyauchi S."/>
            <person name="Viragh M."/>
            <person name="Kuo A."/>
            <person name="Thoen E."/>
            <person name="Andreopoulos B."/>
            <person name="Lu D."/>
            <person name="Skrede I."/>
            <person name="Drula E."/>
            <person name="Henrissat B."/>
            <person name="Morin E."/>
            <person name="Kohler A."/>
            <person name="Barry K."/>
            <person name="LaButti K."/>
            <person name="Morin E."/>
            <person name="Salamov A."/>
            <person name="Lipzen A."/>
            <person name="Mereny Z."/>
            <person name="Hegedus B."/>
            <person name="Baldrian P."/>
            <person name="Stursova M."/>
            <person name="Weitz H."/>
            <person name="Taylor A."/>
            <person name="Grigoriev I.V."/>
            <person name="Nagy L.G."/>
            <person name="Martin F."/>
            <person name="Kauserud H."/>
        </authorList>
    </citation>
    <scope>NUCLEOTIDE SEQUENCE</scope>
    <source>
        <strain evidence="2">9144</strain>
    </source>
</reference>
<comment type="caution">
    <text evidence="2">The sequence shown here is derived from an EMBL/GenBank/DDBJ whole genome shotgun (WGS) entry which is preliminary data.</text>
</comment>
<name>A0AAD6UPN7_9AGAR</name>
<accession>A0AAD6UPN7</accession>
<dbReference type="EMBL" id="JARJCW010000129">
    <property type="protein sequence ID" value="KAJ7191747.1"/>
    <property type="molecule type" value="Genomic_DNA"/>
</dbReference>
<dbReference type="AlphaFoldDB" id="A0AAD6UPN7"/>
<proteinExistence type="predicted"/>
<evidence type="ECO:0000313" key="3">
    <source>
        <dbReference type="Proteomes" id="UP001219525"/>
    </source>
</evidence>
<protein>
    <submittedName>
        <fullName evidence="2">Uncharacterized protein</fullName>
    </submittedName>
</protein>
<feature type="chain" id="PRO_5042133798" evidence="1">
    <location>
        <begin position="21"/>
        <end position="153"/>
    </location>
</feature>
<organism evidence="2 3">
    <name type="scientific">Mycena pura</name>
    <dbReference type="NCBI Taxonomy" id="153505"/>
    <lineage>
        <taxon>Eukaryota</taxon>
        <taxon>Fungi</taxon>
        <taxon>Dikarya</taxon>
        <taxon>Basidiomycota</taxon>
        <taxon>Agaricomycotina</taxon>
        <taxon>Agaricomycetes</taxon>
        <taxon>Agaricomycetidae</taxon>
        <taxon>Agaricales</taxon>
        <taxon>Marasmiineae</taxon>
        <taxon>Mycenaceae</taxon>
        <taxon>Mycena</taxon>
    </lineage>
</organism>
<evidence type="ECO:0000256" key="1">
    <source>
        <dbReference type="SAM" id="SignalP"/>
    </source>
</evidence>
<sequence>MLLVLVLPLPLFLHAYVVDALLNISVDDVSPLITYTGQWEPSATHMSSLDFGGSHTLSSDPDARATFNFTGVAVYYLAPRWPYAVSTHLSLDGGPPAFVNLTDPFSSTTPPGGSESAPFSVAWFAADLANTSHTVVATMGNYIIVDGFMCVRV</sequence>
<dbReference type="Proteomes" id="UP001219525">
    <property type="component" value="Unassembled WGS sequence"/>
</dbReference>
<gene>
    <name evidence="2" type="ORF">GGX14DRAFT_380811</name>
</gene>
<feature type="signal peptide" evidence="1">
    <location>
        <begin position="1"/>
        <end position="20"/>
    </location>
</feature>
<keyword evidence="3" id="KW-1185">Reference proteome</keyword>
<keyword evidence="1" id="KW-0732">Signal</keyword>
<dbReference type="Gene3D" id="2.60.120.260">
    <property type="entry name" value="Galactose-binding domain-like"/>
    <property type="match status" value="1"/>
</dbReference>